<feature type="compositionally biased region" description="Basic and acidic residues" evidence="7">
    <location>
        <begin position="54"/>
        <end position="69"/>
    </location>
</feature>
<dbReference type="Pfam" id="PF04515">
    <property type="entry name" value="Choline_transpo"/>
    <property type="match status" value="1"/>
</dbReference>
<feature type="compositionally biased region" description="Basic and acidic residues" evidence="7">
    <location>
        <begin position="715"/>
        <end position="730"/>
    </location>
</feature>
<feature type="transmembrane region" description="Helical" evidence="6">
    <location>
        <begin position="207"/>
        <end position="230"/>
    </location>
</feature>
<feature type="transmembrane region" description="Helical" evidence="6">
    <location>
        <begin position="408"/>
        <end position="427"/>
    </location>
</feature>
<feature type="compositionally biased region" description="Acidic residues" evidence="7">
    <location>
        <begin position="73"/>
        <end position="90"/>
    </location>
</feature>
<proteinExistence type="inferred from homology"/>
<evidence type="ECO:0000256" key="4">
    <source>
        <dbReference type="ARBA" id="ARBA00022989"/>
    </source>
</evidence>
<evidence type="ECO:0000256" key="5">
    <source>
        <dbReference type="ARBA" id="ARBA00023136"/>
    </source>
</evidence>
<keyword evidence="4 6" id="KW-1133">Transmembrane helix</keyword>
<comment type="similarity">
    <text evidence="2 6">Belongs to the CTL (choline transporter-like) family.</text>
</comment>
<feature type="region of interest" description="Disordered" evidence="7">
    <location>
        <begin position="663"/>
        <end position="794"/>
    </location>
</feature>
<evidence type="ECO:0000256" key="3">
    <source>
        <dbReference type="ARBA" id="ARBA00022692"/>
    </source>
</evidence>
<keyword evidence="5 6" id="KW-0472">Membrane</keyword>
<dbReference type="EMBL" id="BPQB01000018">
    <property type="protein sequence ID" value="GJE90685.1"/>
    <property type="molecule type" value="Genomic_DNA"/>
</dbReference>
<feature type="transmembrane region" description="Helical" evidence="6">
    <location>
        <begin position="612"/>
        <end position="633"/>
    </location>
</feature>
<feature type="transmembrane region" description="Helical" evidence="6">
    <location>
        <begin position="531"/>
        <end position="548"/>
    </location>
</feature>
<dbReference type="AlphaFoldDB" id="A0A9P3LCY5"/>
<comment type="function">
    <text evidence="6">Probably involved in transport through the plasma membrane.</text>
</comment>
<evidence type="ECO:0000256" key="7">
    <source>
        <dbReference type="SAM" id="MobiDB-lite"/>
    </source>
</evidence>
<feature type="transmembrane region" description="Helical" evidence="6">
    <location>
        <begin position="477"/>
        <end position="500"/>
    </location>
</feature>
<comment type="subcellular location">
    <subcellularLocation>
        <location evidence="6">Cell membrane</location>
        <topology evidence="6">Multi-pass membrane protein</topology>
    </subcellularLocation>
    <subcellularLocation>
        <location evidence="1">Membrane</location>
        <topology evidence="1">Multi-pass membrane protein</topology>
    </subcellularLocation>
</comment>
<comment type="caution">
    <text evidence="8">The sequence shown here is derived from an EMBL/GenBank/DDBJ whole genome shotgun (WGS) entry which is preliminary data.</text>
</comment>
<dbReference type="GO" id="GO:0022857">
    <property type="term" value="F:transmembrane transporter activity"/>
    <property type="evidence" value="ECO:0007669"/>
    <property type="project" value="UniProtKB-UniRule"/>
</dbReference>
<feature type="compositionally biased region" description="Polar residues" evidence="7">
    <location>
        <begin position="736"/>
        <end position="748"/>
    </location>
</feature>
<feature type="transmembrane region" description="Helical" evidence="6">
    <location>
        <begin position="360"/>
        <end position="388"/>
    </location>
</feature>
<dbReference type="OrthoDB" id="420519at2759"/>
<feature type="compositionally biased region" description="Pro residues" evidence="7">
    <location>
        <begin position="145"/>
        <end position="165"/>
    </location>
</feature>
<feature type="compositionally biased region" description="Pro residues" evidence="7">
    <location>
        <begin position="697"/>
        <end position="708"/>
    </location>
</feature>
<feature type="compositionally biased region" description="Low complexity" evidence="7">
    <location>
        <begin position="20"/>
        <end position="35"/>
    </location>
</feature>
<feature type="region of interest" description="Disordered" evidence="7">
    <location>
        <begin position="16"/>
        <end position="168"/>
    </location>
</feature>
<sequence length="794" mass="87044">MAASFAAYASQFLNRQQGASSSLSSSQPLFFSFTSDGGSRAGNPHDADLDDLDDPHLRASEHMSRHTVRDMYAPDDSDDDPYLRLDEEEAGVPRPSHSTRLLDASDPGGSKGWLAHASPLRSPSPPLSTSSVDSRPPPRRTLSPPLSPPPPQQPRFAQPPPPPRTAPHLSLTESLLRRDGPAGAADVFSLPDPRYISRGRRKYNDSAWISAWLAGVGVCYFCSLLMLFVVRRPSKKDQHGAILPYITLLHTVPLTTILIILSAAVSYAHILLLRIFVKPVMVVTSVFIPATLFISAVWAFIGSFMWDGDTEPTWGETVGLRLFALIPLAFSLLTARRLVHLPREIHTASSLLTLTTRILVANPFLLALSPAVLLAELLVSLPFATLAFRLLLVGYARHPLDRPTGWEWHVYSWANWAIAGTVCVWLWTWGVGRGLLRVTCAGVVGSWYFANPDLPQPPPTSTHTIHAALFRATQPSLGSICLSALILAGVRLLGLTCMALRALPAYLPPYMRFVSVGAAMLVSYLENVTNTLSTYALVYLGLTGDAFFPSARRARALTSTVETSAGARYRQKFKTEPPLTMLTVAPLTLTFPFSLTTYLFVAHTLNAPDQALAAAVLAGAITALVGLFCVGLVKDTADTLYMCYCIDKDIGARHRDEVFETFEYDNPSRPAQPQPNRPSNPRQPSRPQEPRRTGPVQPAPQMPVPQPQPQLSTNEPRRTTRLEPAAREETPDPFESSPTDPFSPQSSPDVRHPQEQSHLEASEPVPHISLHHPPPDSEDEEVEESQLFPGSDLF</sequence>
<dbReference type="Proteomes" id="UP000703269">
    <property type="component" value="Unassembled WGS sequence"/>
</dbReference>
<organism evidence="8 9">
    <name type="scientific">Phanerochaete sordida</name>
    <dbReference type="NCBI Taxonomy" id="48140"/>
    <lineage>
        <taxon>Eukaryota</taxon>
        <taxon>Fungi</taxon>
        <taxon>Dikarya</taxon>
        <taxon>Basidiomycota</taxon>
        <taxon>Agaricomycotina</taxon>
        <taxon>Agaricomycetes</taxon>
        <taxon>Polyporales</taxon>
        <taxon>Phanerochaetaceae</taxon>
        <taxon>Phanerochaete</taxon>
    </lineage>
</organism>
<accession>A0A9P3LCY5</accession>
<feature type="transmembrane region" description="Helical" evidence="6">
    <location>
        <begin position="280"/>
        <end position="306"/>
    </location>
</feature>
<feature type="transmembrane region" description="Helical" evidence="6">
    <location>
        <begin position="579"/>
        <end position="600"/>
    </location>
</feature>
<keyword evidence="3 6" id="KW-0812">Transmembrane</keyword>
<evidence type="ECO:0000256" key="1">
    <source>
        <dbReference type="ARBA" id="ARBA00004141"/>
    </source>
</evidence>
<dbReference type="InterPro" id="IPR007603">
    <property type="entry name" value="Choline_transptr-like"/>
</dbReference>
<gene>
    <name evidence="8" type="ORF">PsYK624_068290</name>
</gene>
<reference evidence="8 9" key="1">
    <citation type="submission" date="2021-08" db="EMBL/GenBank/DDBJ databases">
        <title>Draft Genome Sequence of Phanerochaete sordida strain YK-624.</title>
        <authorList>
            <person name="Mori T."/>
            <person name="Dohra H."/>
            <person name="Suzuki T."/>
            <person name="Kawagishi H."/>
            <person name="Hirai H."/>
        </authorList>
    </citation>
    <scope>NUCLEOTIDE SEQUENCE [LARGE SCALE GENOMIC DNA]</scope>
    <source>
        <strain evidence="8 9">YK-624</strain>
    </source>
</reference>
<feature type="transmembrane region" description="Helical" evidence="6">
    <location>
        <begin position="242"/>
        <end position="268"/>
    </location>
</feature>
<dbReference type="GO" id="GO:0005886">
    <property type="term" value="C:plasma membrane"/>
    <property type="evidence" value="ECO:0007669"/>
    <property type="project" value="UniProtKB-SubCell"/>
</dbReference>
<dbReference type="PANTHER" id="PTHR12385">
    <property type="entry name" value="CHOLINE TRANSPORTER-LIKE (SLC FAMILY 44)"/>
    <property type="match status" value="1"/>
</dbReference>
<evidence type="ECO:0000256" key="2">
    <source>
        <dbReference type="ARBA" id="ARBA00007168"/>
    </source>
</evidence>
<feature type="compositionally biased region" description="Basic and acidic residues" evidence="7">
    <location>
        <begin position="749"/>
        <end position="761"/>
    </location>
</feature>
<evidence type="ECO:0000313" key="9">
    <source>
        <dbReference type="Proteomes" id="UP000703269"/>
    </source>
</evidence>
<name>A0A9P3LCY5_9APHY</name>
<evidence type="ECO:0000256" key="6">
    <source>
        <dbReference type="RuleBase" id="RU368066"/>
    </source>
</evidence>
<evidence type="ECO:0000313" key="8">
    <source>
        <dbReference type="EMBL" id="GJE90685.1"/>
    </source>
</evidence>
<protein>
    <recommendedName>
        <fullName evidence="6">Protein PNS1</fullName>
    </recommendedName>
</protein>
<feature type="transmembrane region" description="Helical" evidence="6">
    <location>
        <begin position="318"/>
        <end position="339"/>
    </location>
</feature>
<dbReference type="PANTHER" id="PTHR12385:SF88">
    <property type="entry name" value="CHOLINE TRANSPORTER-LIKE PROTEIN CTL1"/>
    <property type="match status" value="1"/>
</dbReference>
<keyword evidence="9" id="KW-1185">Reference proteome</keyword>